<gene>
    <name evidence="5" type="ORF">CAL65_19550</name>
</gene>
<feature type="chain" id="PRO_5017642844" description="Signaling pathway modulator ZraP" evidence="4">
    <location>
        <begin position="24"/>
        <end position="180"/>
    </location>
</feature>
<evidence type="ECO:0000256" key="3">
    <source>
        <dbReference type="ARBA" id="ARBA00045001"/>
    </source>
</evidence>
<evidence type="ECO:0000256" key="4">
    <source>
        <dbReference type="SAM" id="SignalP"/>
    </source>
</evidence>
<dbReference type="InterPro" id="IPR025961">
    <property type="entry name" value="Metal_resist"/>
</dbReference>
<comment type="similarity">
    <text evidence="1">Belongs to the ZraP family.</text>
</comment>
<dbReference type="AlphaFoldDB" id="A0A3E0WKU5"/>
<comment type="caution">
    <text evidence="5">The sequence shown here is derived from an EMBL/GenBank/DDBJ whole genome shotgun (WGS) entry which is preliminary data.</text>
</comment>
<dbReference type="RefSeq" id="WP_116303815.1">
    <property type="nucleotide sequence ID" value="NZ_NFZV01000029.1"/>
</dbReference>
<dbReference type="OrthoDB" id="7353511at2"/>
<keyword evidence="6" id="KW-1185">Reference proteome</keyword>
<keyword evidence="4" id="KW-0732">Signal</keyword>
<accession>A0A3E0WKU5</accession>
<evidence type="ECO:0000313" key="6">
    <source>
        <dbReference type="Proteomes" id="UP000256763"/>
    </source>
</evidence>
<reference evidence="6" key="1">
    <citation type="submission" date="2017-05" db="EMBL/GenBank/DDBJ databases">
        <authorList>
            <person name="Sharma S."/>
            <person name="Sidhu C."/>
            <person name="Pinnaka A.K."/>
        </authorList>
    </citation>
    <scope>NUCLEOTIDE SEQUENCE [LARGE SCALE GENOMIC DNA]</scope>
    <source>
        <strain evidence="6">AK93</strain>
    </source>
</reference>
<evidence type="ECO:0000256" key="2">
    <source>
        <dbReference type="ARBA" id="ARBA00044983"/>
    </source>
</evidence>
<sequence length="180" mass="20059">MMGFGRKVYWALFLLAIGSVALAQDSRALKALTPEEVEGFLAGQGMGFANVAELNGYPGPRHVLELAQELSLSDEQREMSKALFDAMRAETSRRGSELVAKEHELQQLFTSGQIDDVKLNAAVQEIARLRGVIRESHLRAHLRQAAILTEEQTARYMELRHGDRTAAEPSATSHDHHHHH</sequence>
<dbReference type="EMBL" id="NFZW01000028">
    <property type="protein sequence ID" value="RFA32555.1"/>
    <property type="molecule type" value="Genomic_DNA"/>
</dbReference>
<dbReference type="Pfam" id="PF13801">
    <property type="entry name" value="Metal_resist"/>
    <property type="match status" value="1"/>
</dbReference>
<organism evidence="5 6">
    <name type="scientific">Alkalilimnicola ehrlichii</name>
    <dbReference type="NCBI Taxonomy" id="351052"/>
    <lineage>
        <taxon>Bacteria</taxon>
        <taxon>Pseudomonadati</taxon>
        <taxon>Pseudomonadota</taxon>
        <taxon>Gammaproteobacteria</taxon>
        <taxon>Chromatiales</taxon>
        <taxon>Ectothiorhodospiraceae</taxon>
        <taxon>Alkalilimnicola</taxon>
    </lineage>
</organism>
<feature type="signal peptide" evidence="4">
    <location>
        <begin position="1"/>
        <end position="23"/>
    </location>
</feature>
<dbReference type="Gene3D" id="1.20.120.1490">
    <property type="match status" value="1"/>
</dbReference>
<evidence type="ECO:0000313" key="5">
    <source>
        <dbReference type="EMBL" id="RFA32555.1"/>
    </source>
</evidence>
<protein>
    <recommendedName>
        <fullName evidence="2">Signaling pathway modulator ZraP</fullName>
    </recommendedName>
    <alternativeName>
        <fullName evidence="3">Zinc resistance-associated protein</fullName>
    </alternativeName>
</protein>
<dbReference type="Proteomes" id="UP000256763">
    <property type="component" value="Unassembled WGS sequence"/>
</dbReference>
<proteinExistence type="inferred from homology"/>
<evidence type="ECO:0000256" key="1">
    <source>
        <dbReference type="ARBA" id="ARBA00044945"/>
    </source>
</evidence>
<name>A0A3E0WKU5_9GAMM</name>